<accession>A0AAD6DKQ6</accession>
<dbReference type="EMBL" id="JAQJAE010000006">
    <property type="protein sequence ID" value="KAJ5588214.1"/>
    <property type="molecule type" value="Genomic_DNA"/>
</dbReference>
<name>A0AAD6DKQ6_9EURO</name>
<gene>
    <name evidence="1" type="ORF">N7537_010892</name>
</gene>
<protein>
    <submittedName>
        <fullName evidence="1">Uncharacterized protein</fullName>
    </submittedName>
</protein>
<evidence type="ECO:0000313" key="1">
    <source>
        <dbReference type="EMBL" id="KAJ5588214.1"/>
    </source>
</evidence>
<dbReference type="Proteomes" id="UP001213799">
    <property type="component" value="Unassembled WGS sequence"/>
</dbReference>
<comment type="caution">
    <text evidence="1">The sequence shown here is derived from an EMBL/GenBank/DDBJ whole genome shotgun (WGS) entry which is preliminary data.</text>
</comment>
<reference evidence="1" key="2">
    <citation type="submission" date="2023-01" db="EMBL/GenBank/DDBJ databases">
        <authorList>
            <person name="Petersen C."/>
        </authorList>
    </citation>
    <scope>NUCLEOTIDE SEQUENCE</scope>
    <source>
        <strain evidence="1">IBT 12815</strain>
    </source>
</reference>
<dbReference type="AlphaFoldDB" id="A0AAD6DKQ6"/>
<reference evidence="1" key="1">
    <citation type="journal article" date="2023" name="IMA Fungus">
        <title>Comparative genomic study of the Penicillium genus elucidates a diverse pangenome and 15 lateral gene transfer events.</title>
        <authorList>
            <person name="Petersen C."/>
            <person name="Sorensen T."/>
            <person name="Nielsen M.R."/>
            <person name="Sondergaard T.E."/>
            <person name="Sorensen J.L."/>
            <person name="Fitzpatrick D.A."/>
            <person name="Frisvad J.C."/>
            <person name="Nielsen K.L."/>
        </authorList>
    </citation>
    <scope>NUCLEOTIDE SEQUENCE</scope>
    <source>
        <strain evidence="1">IBT 12815</strain>
    </source>
</reference>
<dbReference type="GeneID" id="81592188"/>
<sequence length="70" mass="7845">MAVGEYGEWLASNVSDDALKAAFRQACDITLSEDFELAHWFHIEEGSVWKMNSCMNLIGGVYGDSRRPDC</sequence>
<evidence type="ECO:0000313" key="2">
    <source>
        <dbReference type="Proteomes" id="UP001213799"/>
    </source>
</evidence>
<organism evidence="1 2">
    <name type="scientific">Penicillium hordei</name>
    <dbReference type="NCBI Taxonomy" id="40994"/>
    <lineage>
        <taxon>Eukaryota</taxon>
        <taxon>Fungi</taxon>
        <taxon>Dikarya</taxon>
        <taxon>Ascomycota</taxon>
        <taxon>Pezizomycotina</taxon>
        <taxon>Eurotiomycetes</taxon>
        <taxon>Eurotiomycetidae</taxon>
        <taxon>Eurotiales</taxon>
        <taxon>Aspergillaceae</taxon>
        <taxon>Penicillium</taxon>
    </lineage>
</organism>
<dbReference type="RefSeq" id="XP_056747233.1">
    <property type="nucleotide sequence ID" value="XM_056901946.1"/>
</dbReference>
<keyword evidence="2" id="KW-1185">Reference proteome</keyword>
<proteinExistence type="predicted"/>